<dbReference type="FunFam" id="1.10.630.10:FF:000018">
    <property type="entry name" value="Cytochrome P450 monooxygenase"/>
    <property type="match status" value="1"/>
</dbReference>
<dbReference type="GO" id="GO:0020037">
    <property type="term" value="F:heme binding"/>
    <property type="evidence" value="ECO:0007669"/>
    <property type="project" value="InterPro"/>
</dbReference>
<evidence type="ECO:0000256" key="6">
    <source>
        <dbReference type="ARBA" id="ARBA00023033"/>
    </source>
</evidence>
<keyword evidence="4 7" id="KW-0560">Oxidoreductase</keyword>
<evidence type="ECO:0000256" key="7">
    <source>
        <dbReference type="RuleBase" id="RU000461"/>
    </source>
</evidence>
<evidence type="ECO:0000256" key="1">
    <source>
        <dbReference type="ARBA" id="ARBA00010617"/>
    </source>
</evidence>
<dbReference type="PROSITE" id="PS00086">
    <property type="entry name" value="CYTOCHROME_P450"/>
    <property type="match status" value="1"/>
</dbReference>
<dbReference type="PANTHER" id="PTHR46696">
    <property type="entry name" value="P450, PUTATIVE (EUROFUNG)-RELATED"/>
    <property type="match status" value="1"/>
</dbReference>
<dbReference type="EMBL" id="CP031320">
    <property type="protein sequence ID" value="AXK32543.1"/>
    <property type="molecule type" value="Genomic_DNA"/>
</dbReference>
<reference evidence="9 10" key="1">
    <citation type="submission" date="2018-07" db="EMBL/GenBank/DDBJ databases">
        <title>Draft genome of the type strain Streptomyces armeniacus ATCC 15676.</title>
        <authorList>
            <person name="Labana P."/>
            <person name="Gosse J.T."/>
            <person name="Boddy C.N."/>
        </authorList>
    </citation>
    <scope>NUCLEOTIDE SEQUENCE [LARGE SCALE GENOMIC DNA]</scope>
    <source>
        <strain evidence="9 10">ATCC 15676</strain>
    </source>
</reference>
<name>A0A345XLM7_9ACTN</name>
<dbReference type="PRINTS" id="PR00359">
    <property type="entry name" value="BP450"/>
</dbReference>
<evidence type="ECO:0000256" key="4">
    <source>
        <dbReference type="ARBA" id="ARBA00023002"/>
    </source>
</evidence>
<organism evidence="9 10">
    <name type="scientific">Streptomyces armeniacus</name>
    <dbReference type="NCBI Taxonomy" id="83291"/>
    <lineage>
        <taxon>Bacteria</taxon>
        <taxon>Bacillati</taxon>
        <taxon>Actinomycetota</taxon>
        <taxon>Actinomycetes</taxon>
        <taxon>Kitasatosporales</taxon>
        <taxon>Streptomycetaceae</taxon>
        <taxon>Streptomyces</taxon>
    </lineage>
</organism>
<keyword evidence="10" id="KW-1185">Reference proteome</keyword>
<dbReference type="RefSeq" id="WP_208876822.1">
    <property type="nucleotide sequence ID" value="NZ_CP031320.1"/>
</dbReference>
<dbReference type="Proteomes" id="UP000254425">
    <property type="component" value="Chromosome"/>
</dbReference>
<keyword evidence="6 7" id="KW-0503">Monooxygenase</keyword>
<keyword evidence="2 7" id="KW-0349">Heme</keyword>
<dbReference type="InterPro" id="IPR001128">
    <property type="entry name" value="Cyt_P450"/>
</dbReference>
<dbReference type="Gene3D" id="1.10.630.10">
    <property type="entry name" value="Cytochrome P450"/>
    <property type="match status" value="1"/>
</dbReference>
<keyword evidence="5 7" id="KW-0408">Iron</keyword>
<sequence length="400" mass="43371">MDRTSNSAEIPRFPFAGTDPLRPPAEFAELRAGQPVARAALPNGHTVWLVTRHEDVRRVFGDPRFSRAAVTAPDAPKILPVTTGSKSLFVLDPPEHTRLRKLVARAFTVRSVEQLRPHVAELADGMVARMRRAGPPADLVEGLARPLPITVICELLGVPDEDHGLFQEWTDLLLTFGQGSAERVRAAVGELRAYLSELIERKRRDPGEDLLSELVAARDSAELLSTEELLAFGQTMLVAGYHATTAEICHAVLNLAGPPVAELAADPARIPAAVEELLRFSQAGGGVGPIRIAVEDVVIGGVTVRAGEAVLPCVNSANHDERVFAAPGTLDLAREHNPHLAFGHGIHHCLGAHLGRVELQVVLEALVRELGAFALAEPEQDLHWSQGRAFRIPEKLRLTW</sequence>
<dbReference type="GO" id="GO:0016705">
    <property type="term" value="F:oxidoreductase activity, acting on paired donors, with incorporation or reduction of molecular oxygen"/>
    <property type="evidence" value="ECO:0007669"/>
    <property type="project" value="InterPro"/>
</dbReference>
<evidence type="ECO:0000313" key="9">
    <source>
        <dbReference type="EMBL" id="AXK32543.1"/>
    </source>
</evidence>
<evidence type="ECO:0000313" key="10">
    <source>
        <dbReference type="Proteomes" id="UP000254425"/>
    </source>
</evidence>
<dbReference type="PRINTS" id="PR00385">
    <property type="entry name" value="P450"/>
</dbReference>
<evidence type="ECO:0000256" key="2">
    <source>
        <dbReference type="ARBA" id="ARBA00022617"/>
    </source>
</evidence>
<dbReference type="GO" id="GO:0004497">
    <property type="term" value="F:monooxygenase activity"/>
    <property type="evidence" value="ECO:0007669"/>
    <property type="project" value="UniProtKB-KW"/>
</dbReference>
<accession>A0A345XLM7</accession>
<dbReference type="InterPro" id="IPR002397">
    <property type="entry name" value="Cyt_P450_B"/>
</dbReference>
<evidence type="ECO:0000256" key="5">
    <source>
        <dbReference type="ARBA" id="ARBA00023004"/>
    </source>
</evidence>
<evidence type="ECO:0000256" key="8">
    <source>
        <dbReference type="SAM" id="MobiDB-lite"/>
    </source>
</evidence>
<comment type="similarity">
    <text evidence="1 7">Belongs to the cytochrome P450 family.</text>
</comment>
<proteinExistence type="inferred from homology"/>
<protein>
    <submittedName>
        <fullName evidence="9">Cytochrome P450</fullName>
    </submittedName>
</protein>
<dbReference type="GO" id="GO:0005506">
    <property type="term" value="F:iron ion binding"/>
    <property type="evidence" value="ECO:0007669"/>
    <property type="project" value="InterPro"/>
</dbReference>
<dbReference type="KEGG" id="sarm:DVA86_07660"/>
<gene>
    <name evidence="9" type="ORF">DVA86_07660</name>
</gene>
<evidence type="ECO:0000256" key="3">
    <source>
        <dbReference type="ARBA" id="ARBA00022723"/>
    </source>
</evidence>
<dbReference type="InterPro" id="IPR036396">
    <property type="entry name" value="Cyt_P450_sf"/>
</dbReference>
<dbReference type="CDD" id="cd11031">
    <property type="entry name" value="Cyp158A-like"/>
    <property type="match status" value="1"/>
</dbReference>
<dbReference type="SUPFAM" id="SSF48264">
    <property type="entry name" value="Cytochrome P450"/>
    <property type="match status" value="1"/>
</dbReference>
<feature type="region of interest" description="Disordered" evidence="8">
    <location>
        <begin position="1"/>
        <end position="21"/>
    </location>
</feature>
<dbReference type="InterPro" id="IPR017972">
    <property type="entry name" value="Cyt_P450_CS"/>
</dbReference>
<dbReference type="AlphaFoldDB" id="A0A345XLM7"/>
<dbReference type="PANTHER" id="PTHR46696:SF1">
    <property type="entry name" value="CYTOCHROME P450 YJIB-RELATED"/>
    <property type="match status" value="1"/>
</dbReference>
<keyword evidence="3 7" id="KW-0479">Metal-binding</keyword>
<dbReference type="Pfam" id="PF00067">
    <property type="entry name" value="p450"/>
    <property type="match status" value="1"/>
</dbReference>